<evidence type="ECO:0000313" key="1">
    <source>
        <dbReference type="EMBL" id="WTT16095.1"/>
    </source>
</evidence>
<sequence>MKGSSWWRGRAKKRAEDAREQVQEVIPDPENFEVRIGVLSHAHAVLDPSTTIGPEPLHVPLTGYNVYVDVEASGGLDVVLLGLRAGVLGRRPMQPSGLSLVPQAGPGLSYDRELEEVYRRARARYQPMLVPDVEVFLDETPPLVRPALDGQGMPVVPDFRLPMRIAAGTARRIVLAPHTEDRGLVEWHLVAYVTCGDYGAGLNWGLMVTAETKMRTFHPDGTETATPVHDVAPHWRVAWPPTGSG</sequence>
<dbReference type="AlphaFoldDB" id="A0AAU1ZUV3"/>
<dbReference type="EMBL" id="CP108222">
    <property type="protein sequence ID" value="WTT16095.1"/>
    <property type="molecule type" value="Genomic_DNA"/>
</dbReference>
<name>A0AAU1ZUV3_9ACTN</name>
<accession>A0AAU1ZUV3</accession>
<gene>
    <name evidence="1" type="ORF">OHA22_11415</name>
</gene>
<reference evidence="1" key="1">
    <citation type="submission" date="2022-10" db="EMBL/GenBank/DDBJ databases">
        <title>The complete genomes of actinobacterial strains from the NBC collection.</title>
        <authorList>
            <person name="Joergensen T.S."/>
            <person name="Alvarez Arevalo M."/>
            <person name="Sterndorff E.B."/>
            <person name="Faurdal D."/>
            <person name="Vuksanovic O."/>
            <person name="Mourched A.-S."/>
            <person name="Charusanti P."/>
            <person name="Shaw S."/>
            <person name="Blin K."/>
            <person name="Weber T."/>
        </authorList>
    </citation>
    <scope>NUCLEOTIDE SEQUENCE</scope>
    <source>
        <strain evidence="1">NBC_00093</strain>
    </source>
</reference>
<organism evidence="1">
    <name type="scientific">Streptomyces sp. NBC_00093</name>
    <dbReference type="NCBI Taxonomy" id="2975649"/>
    <lineage>
        <taxon>Bacteria</taxon>
        <taxon>Bacillati</taxon>
        <taxon>Actinomycetota</taxon>
        <taxon>Actinomycetes</taxon>
        <taxon>Kitasatosporales</taxon>
        <taxon>Streptomycetaceae</taxon>
        <taxon>Streptomyces</taxon>
    </lineage>
</organism>
<proteinExistence type="predicted"/>
<protein>
    <submittedName>
        <fullName evidence="1">Uncharacterized protein</fullName>
    </submittedName>
</protein>